<evidence type="ECO:0000256" key="1">
    <source>
        <dbReference type="SAM" id="SignalP"/>
    </source>
</evidence>
<comment type="caution">
    <text evidence="2">The sequence shown here is derived from an EMBL/GenBank/DDBJ whole genome shotgun (WGS) entry which is preliminary data.</text>
</comment>
<evidence type="ECO:0000313" key="3">
    <source>
        <dbReference type="Proteomes" id="UP001396898"/>
    </source>
</evidence>
<keyword evidence="1" id="KW-0732">Signal</keyword>
<keyword evidence="2" id="KW-0808">Transferase</keyword>
<dbReference type="Gene3D" id="3.40.50.150">
    <property type="entry name" value="Vaccinia Virus protein VP39"/>
    <property type="match status" value="1"/>
</dbReference>
<dbReference type="Proteomes" id="UP001396898">
    <property type="component" value="Unassembled WGS sequence"/>
</dbReference>
<protein>
    <submittedName>
        <fullName evidence="2">Methyltransferase domain-containing protein</fullName>
    </submittedName>
</protein>
<dbReference type="GO" id="GO:0008168">
    <property type="term" value="F:methyltransferase activity"/>
    <property type="evidence" value="ECO:0007669"/>
    <property type="project" value="UniProtKB-KW"/>
</dbReference>
<gene>
    <name evidence="2" type="ORF">PG991_016224</name>
</gene>
<dbReference type="InterPro" id="IPR029063">
    <property type="entry name" value="SAM-dependent_MTases_sf"/>
</dbReference>
<proteinExistence type="predicted"/>
<dbReference type="EMBL" id="JAQQWI010000024">
    <property type="protein sequence ID" value="KAK7994636.1"/>
    <property type="molecule type" value="Genomic_DNA"/>
</dbReference>
<organism evidence="2 3">
    <name type="scientific">Apiospora marii</name>
    <dbReference type="NCBI Taxonomy" id="335849"/>
    <lineage>
        <taxon>Eukaryota</taxon>
        <taxon>Fungi</taxon>
        <taxon>Dikarya</taxon>
        <taxon>Ascomycota</taxon>
        <taxon>Pezizomycotina</taxon>
        <taxon>Sordariomycetes</taxon>
        <taxon>Xylariomycetidae</taxon>
        <taxon>Amphisphaeriales</taxon>
        <taxon>Apiosporaceae</taxon>
        <taxon>Apiospora</taxon>
    </lineage>
</organism>
<accession>A0ABR1R149</accession>
<keyword evidence="2" id="KW-0489">Methyltransferase</keyword>
<name>A0ABR1R149_9PEZI</name>
<sequence length="373" mass="41788">MWAILSFLSSSPVLCVLAGFLAGVLAPRWPKIQFSRPTATDWGFGKRNDRLYGLEHGRLNIELPPKSMWMNMGFWRDTEDFPTACQALLVEVLRKAKLLEDTAKSPTPKLRSGLKRLSILDLGFGCGDQTAYLAQLARIPLKYVGITLNYRQYRFAQNRLGPSCSSSSSQGNKRDVQLFCEDAARADSWPENLRGAVASLRHASADQDRKNNSHSSDETWVLALDSLYHFHPSRKPVLSLAAQDLNASFMAFDMLVSDSAAWHQRWILKLVAWLGDCPVGDGGPFLTRARYAEMLVEAGYDGDRIELHDVTGDVFEPLARYMRRRGDDLEDVGLALGSLNLARLVFDWWARSRVLEAVIVVARRSSPDARGKV</sequence>
<reference evidence="2 3" key="1">
    <citation type="submission" date="2023-01" db="EMBL/GenBank/DDBJ databases">
        <title>Analysis of 21 Apiospora genomes using comparative genomics revels a genus with tremendous synthesis potential of carbohydrate active enzymes and secondary metabolites.</title>
        <authorList>
            <person name="Sorensen T."/>
        </authorList>
    </citation>
    <scope>NUCLEOTIDE SEQUENCE [LARGE SCALE GENOMIC DNA]</scope>
    <source>
        <strain evidence="2 3">CBS 20057</strain>
    </source>
</reference>
<keyword evidence="3" id="KW-1185">Reference proteome</keyword>
<feature type="chain" id="PRO_5046498409" evidence="1">
    <location>
        <begin position="19"/>
        <end position="373"/>
    </location>
</feature>
<dbReference type="GO" id="GO:0032259">
    <property type="term" value="P:methylation"/>
    <property type="evidence" value="ECO:0007669"/>
    <property type="project" value="UniProtKB-KW"/>
</dbReference>
<feature type="signal peptide" evidence="1">
    <location>
        <begin position="1"/>
        <end position="18"/>
    </location>
</feature>
<evidence type="ECO:0000313" key="2">
    <source>
        <dbReference type="EMBL" id="KAK7994636.1"/>
    </source>
</evidence>
<dbReference type="SUPFAM" id="SSF53335">
    <property type="entry name" value="S-adenosyl-L-methionine-dependent methyltransferases"/>
    <property type="match status" value="1"/>
</dbReference>